<protein>
    <submittedName>
        <fullName evidence="2">Enzyme involved in biosynthesis of extracellular polysaccharide</fullName>
    </submittedName>
</protein>
<proteinExistence type="predicted"/>
<evidence type="ECO:0000313" key="3">
    <source>
        <dbReference type="Proteomes" id="UP000217545"/>
    </source>
</evidence>
<keyword evidence="2" id="KW-0614">Plasmid</keyword>
<name>A0AAC9ZDI6_9RHOB</name>
<dbReference type="Gene3D" id="3.30.70.100">
    <property type="match status" value="1"/>
</dbReference>
<dbReference type="PROSITE" id="PS51725">
    <property type="entry name" value="ABM"/>
    <property type="match status" value="1"/>
</dbReference>
<dbReference type="Proteomes" id="UP000217545">
    <property type="component" value="Plasmid pP63_b"/>
</dbReference>
<accession>A0AAC9ZDI6</accession>
<feature type="domain" description="ABM" evidence="1">
    <location>
        <begin position="24"/>
        <end position="114"/>
    </location>
</feature>
<dbReference type="SUPFAM" id="SSF54909">
    <property type="entry name" value="Dimeric alpha+beta barrel"/>
    <property type="match status" value="1"/>
</dbReference>
<dbReference type="AlphaFoldDB" id="A0AAC9ZDI6"/>
<reference evidence="2 3" key="1">
    <citation type="journal article" date="2017" name="Front. Microbiol.">
        <title>Phaeobacter piscinae sp. nov., a species of the Roseobacter group and potential aquaculture probiont.</title>
        <authorList>
            <person name="Sonnenschein E.C."/>
            <person name="Phippen C.B.W."/>
            <person name="Nielsen K.F."/>
            <person name="Mateiu R.V."/>
            <person name="Melchiorsen J."/>
            <person name="Gram L."/>
            <person name="Overmann J."/>
            <person name="Freese H.M."/>
        </authorList>
    </citation>
    <scope>NUCLEOTIDE SEQUENCE [LARGE SCALE GENOMIC DNA]</scope>
    <source>
        <strain evidence="2 3">P63</strain>
    </source>
</reference>
<dbReference type="Pfam" id="PF03992">
    <property type="entry name" value="ABM"/>
    <property type="match status" value="1"/>
</dbReference>
<dbReference type="RefSeq" id="WP_024099486.1">
    <property type="nucleotide sequence ID" value="NZ_CP010591.1"/>
</dbReference>
<gene>
    <name evidence="2" type="ORF">PhaeoP63_04006</name>
</gene>
<organism evidence="2 3">
    <name type="scientific">Phaeobacter gallaeciensis</name>
    <dbReference type="NCBI Taxonomy" id="60890"/>
    <lineage>
        <taxon>Bacteria</taxon>
        <taxon>Pseudomonadati</taxon>
        <taxon>Pseudomonadota</taxon>
        <taxon>Alphaproteobacteria</taxon>
        <taxon>Rhodobacterales</taxon>
        <taxon>Roseobacteraceae</taxon>
        <taxon>Phaeobacter</taxon>
    </lineage>
</organism>
<sequence length="122" mass="13509">MAKLVELDEVVTLADQLGSNEGPVVLVNVFSIDPKDEEALVKAWAHDAGFMKEQPGYISTQMHKGLAGSATYMNYAIWENVETFRNAFTNPEFQARIGQYPESAVVRPHLFTKMTVPGFCVG</sequence>
<evidence type="ECO:0000259" key="1">
    <source>
        <dbReference type="PROSITE" id="PS51725"/>
    </source>
</evidence>
<geneLocation type="plasmid" evidence="3">
    <name>pp63_b</name>
</geneLocation>
<dbReference type="InterPro" id="IPR011008">
    <property type="entry name" value="Dimeric_a/b-barrel"/>
</dbReference>
<dbReference type="EMBL" id="CP010786">
    <property type="protein sequence ID" value="ATF08038.1"/>
    <property type="molecule type" value="Genomic_DNA"/>
</dbReference>
<evidence type="ECO:0000313" key="2">
    <source>
        <dbReference type="EMBL" id="ATF08038.1"/>
    </source>
</evidence>
<dbReference type="GeneID" id="31848485"/>
<dbReference type="InterPro" id="IPR007138">
    <property type="entry name" value="ABM_dom"/>
</dbReference>